<sequence length="149" mass="16291">MIILEPLQRRTAQSCYEEALRLSQTEDGSATPTPAAPDAVDTEYPTEIRRYIRSNGPPPETVLGDEGSLGDSLVAAPDAVGIEYQTEIERCFRSNMALPDILPVNSATRARASQNAISDKHSLSQGKAPIRKRFNARQQNCKTASVAKY</sequence>
<gene>
    <name evidence="1" type="ORF">CTHT_0072820</name>
</gene>
<accession>G0SHN8</accession>
<evidence type="ECO:0000313" key="1">
    <source>
        <dbReference type="EMBL" id="EGS16958.1"/>
    </source>
</evidence>
<dbReference type="EMBL" id="GL988048">
    <property type="protein sequence ID" value="EGS16958.1"/>
    <property type="molecule type" value="Genomic_DNA"/>
</dbReference>
<keyword evidence="2" id="KW-1185">Reference proteome</keyword>
<dbReference type="HOGENOM" id="CLU_1749427_0_0_1"/>
<protein>
    <submittedName>
        <fullName evidence="1">Uncharacterized protein</fullName>
    </submittedName>
</protein>
<evidence type="ECO:0000313" key="2">
    <source>
        <dbReference type="Proteomes" id="UP000008066"/>
    </source>
</evidence>
<organism evidence="2">
    <name type="scientific">Chaetomium thermophilum (strain DSM 1495 / CBS 144.50 / IMI 039719)</name>
    <name type="common">Thermochaetoides thermophila</name>
    <dbReference type="NCBI Taxonomy" id="759272"/>
    <lineage>
        <taxon>Eukaryota</taxon>
        <taxon>Fungi</taxon>
        <taxon>Dikarya</taxon>
        <taxon>Ascomycota</taxon>
        <taxon>Pezizomycotina</taxon>
        <taxon>Sordariomycetes</taxon>
        <taxon>Sordariomycetidae</taxon>
        <taxon>Sordariales</taxon>
        <taxon>Chaetomiaceae</taxon>
        <taxon>Thermochaetoides</taxon>
    </lineage>
</organism>
<dbReference type="RefSeq" id="XP_006697540.1">
    <property type="nucleotide sequence ID" value="XM_006697477.1"/>
</dbReference>
<name>G0SHN8_CHATD</name>
<dbReference type="Proteomes" id="UP000008066">
    <property type="component" value="Unassembled WGS sequence"/>
</dbReference>
<dbReference type="KEGG" id="cthr:CTHT_0072820"/>
<dbReference type="GeneID" id="18261320"/>
<dbReference type="AlphaFoldDB" id="G0SHN8"/>
<reference evidence="1 2" key="1">
    <citation type="journal article" date="2011" name="Cell">
        <title>Insight into structure and assembly of the nuclear pore complex by utilizing the genome of a eukaryotic thermophile.</title>
        <authorList>
            <person name="Amlacher S."/>
            <person name="Sarges P."/>
            <person name="Flemming D."/>
            <person name="van Noort V."/>
            <person name="Kunze R."/>
            <person name="Devos D.P."/>
            <person name="Arumugam M."/>
            <person name="Bork P."/>
            <person name="Hurt E."/>
        </authorList>
    </citation>
    <scope>NUCLEOTIDE SEQUENCE [LARGE SCALE GENOMIC DNA]</scope>
    <source>
        <strain evidence="2">DSM 1495 / CBS 144.50 / IMI 039719</strain>
    </source>
</reference>
<proteinExistence type="predicted"/>